<name>A0A9Q1JL78_9CARY</name>
<proteinExistence type="predicted"/>
<evidence type="ECO:0000313" key="2">
    <source>
        <dbReference type="Proteomes" id="UP001153076"/>
    </source>
</evidence>
<dbReference type="PANTHER" id="PTHR31286">
    <property type="entry name" value="GLYCINE-RICH CELL WALL STRUCTURAL PROTEIN 1.8-LIKE"/>
    <property type="match status" value="1"/>
</dbReference>
<dbReference type="Proteomes" id="UP001153076">
    <property type="component" value="Unassembled WGS sequence"/>
</dbReference>
<dbReference type="AlphaFoldDB" id="A0A9Q1JL78"/>
<dbReference type="EMBL" id="JAKOGI010001112">
    <property type="protein sequence ID" value="KAJ8427684.1"/>
    <property type="molecule type" value="Genomic_DNA"/>
</dbReference>
<accession>A0A9Q1JL78</accession>
<dbReference type="InterPro" id="IPR036691">
    <property type="entry name" value="Endo/exonu/phosph_ase_sf"/>
</dbReference>
<evidence type="ECO:0000313" key="1">
    <source>
        <dbReference type="EMBL" id="KAJ8427684.1"/>
    </source>
</evidence>
<comment type="caution">
    <text evidence="1">The sequence shown here is derived from an EMBL/GenBank/DDBJ whole genome shotgun (WGS) entry which is preliminary data.</text>
</comment>
<keyword evidence="2" id="KW-1185">Reference proteome</keyword>
<dbReference type="SUPFAM" id="SSF56219">
    <property type="entry name" value="DNase I-like"/>
    <property type="match status" value="1"/>
</dbReference>
<gene>
    <name evidence="1" type="ORF">Cgig2_027991</name>
</gene>
<dbReference type="InterPro" id="IPR040256">
    <property type="entry name" value="At4g02000-like"/>
</dbReference>
<dbReference type="Gene3D" id="3.60.10.10">
    <property type="entry name" value="Endonuclease/exonuclease/phosphatase"/>
    <property type="match status" value="1"/>
</dbReference>
<sequence length="259" mass="30304">MMHQLIRGKIFKHQKARKHIKCMFWSLNPMDLQRKNVKSLPIWVQLPDLDIKFWGSDSLSKIGSTLRFPLKTDKYTNHIEFFNEDGVLVRQQVHYKWKPIKCAHYKMFGHEETSCRKKGGVRIEWRPVQKDSSEPPANSFEDFTQIPKRSVAKQPLLHIEGPTTPVLGNPFLALELSEDGGLNWPNKQEDLKTFLHINKVSTNKKFYITFVYGMNHDQQRQQMWDDLKAISQQMTEAWCILGDFNAVLHKEDRRGGNAI</sequence>
<reference evidence="1" key="1">
    <citation type="submission" date="2022-04" db="EMBL/GenBank/DDBJ databases">
        <title>Carnegiea gigantea Genome sequencing and assembly v2.</title>
        <authorList>
            <person name="Copetti D."/>
            <person name="Sanderson M.J."/>
            <person name="Burquez A."/>
            <person name="Wojciechowski M.F."/>
        </authorList>
    </citation>
    <scope>NUCLEOTIDE SEQUENCE</scope>
    <source>
        <strain evidence="1">SGP5-SGP5p</strain>
        <tissue evidence="1">Aerial part</tissue>
    </source>
</reference>
<organism evidence="1 2">
    <name type="scientific">Carnegiea gigantea</name>
    <dbReference type="NCBI Taxonomy" id="171969"/>
    <lineage>
        <taxon>Eukaryota</taxon>
        <taxon>Viridiplantae</taxon>
        <taxon>Streptophyta</taxon>
        <taxon>Embryophyta</taxon>
        <taxon>Tracheophyta</taxon>
        <taxon>Spermatophyta</taxon>
        <taxon>Magnoliopsida</taxon>
        <taxon>eudicotyledons</taxon>
        <taxon>Gunneridae</taxon>
        <taxon>Pentapetalae</taxon>
        <taxon>Caryophyllales</taxon>
        <taxon>Cactineae</taxon>
        <taxon>Cactaceae</taxon>
        <taxon>Cactoideae</taxon>
        <taxon>Echinocereeae</taxon>
        <taxon>Carnegiea</taxon>
    </lineage>
</organism>
<evidence type="ECO:0008006" key="3">
    <source>
        <dbReference type="Google" id="ProtNLM"/>
    </source>
</evidence>
<dbReference type="PANTHER" id="PTHR31286:SF165">
    <property type="entry name" value="DUF4283 DOMAIN-CONTAINING PROTEIN"/>
    <property type="match status" value="1"/>
</dbReference>
<protein>
    <recommendedName>
        <fullName evidence="3">DUF4283 domain-containing protein</fullName>
    </recommendedName>
</protein>